<evidence type="ECO:0000313" key="3">
    <source>
        <dbReference type="Proteomes" id="UP000610746"/>
    </source>
</evidence>
<proteinExistence type="predicted"/>
<comment type="caution">
    <text evidence="2">The sequence shown here is derived from an EMBL/GenBank/DDBJ whole genome shotgun (WGS) entry which is preliminary data.</text>
</comment>
<sequence length="190" mass="21503">MKKSLFLSLILCTFLSVNAQVSIVTSGFSQNLTKAELNFSGDRKLFATGINDKTTENYFVVSKNKSGAETDELYLEKFTKKGRNFTKSFSYKLEHPVNKSLAFIDNRASYSDVDKDGNYESISIVDAYENGPDSKLQTVYGIIQYNNEAYIVSLSGEDGFIKNTFSENFSKLPKQISDFFLNFWDGLKKE</sequence>
<accession>A0A8J8G8U9</accession>
<dbReference type="EMBL" id="JABSNO010000012">
    <property type="protein sequence ID" value="NRS92825.1"/>
    <property type="molecule type" value="Genomic_DNA"/>
</dbReference>
<evidence type="ECO:0000256" key="1">
    <source>
        <dbReference type="SAM" id="SignalP"/>
    </source>
</evidence>
<feature type="signal peptide" evidence="1">
    <location>
        <begin position="1"/>
        <end position="19"/>
    </location>
</feature>
<gene>
    <name evidence="2" type="ORF">HNQ03_001905</name>
</gene>
<dbReference type="AlphaFoldDB" id="A0A8J8G8U9"/>
<organism evidence="2 3">
    <name type="scientific">Frigoriflavimonas asaccharolytica</name>
    <dbReference type="NCBI Taxonomy" id="2735899"/>
    <lineage>
        <taxon>Bacteria</taxon>
        <taxon>Pseudomonadati</taxon>
        <taxon>Bacteroidota</taxon>
        <taxon>Flavobacteriia</taxon>
        <taxon>Flavobacteriales</taxon>
        <taxon>Weeksellaceae</taxon>
        <taxon>Frigoriflavimonas</taxon>
    </lineage>
</organism>
<keyword evidence="3" id="KW-1185">Reference proteome</keyword>
<protein>
    <submittedName>
        <fullName evidence="2">Uncharacterized protein</fullName>
    </submittedName>
</protein>
<dbReference type="Proteomes" id="UP000610746">
    <property type="component" value="Unassembled WGS sequence"/>
</dbReference>
<keyword evidence="1" id="KW-0732">Signal</keyword>
<name>A0A8J8G8U9_9FLAO</name>
<dbReference type="RefSeq" id="WP_173779410.1">
    <property type="nucleotide sequence ID" value="NZ_JABSNO010000012.1"/>
</dbReference>
<reference evidence="2" key="1">
    <citation type="submission" date="2020-05" db="EMBL/GenBank/DDBJ databases">
        <title>Genomic Encyclopedia of Type Strains, Phase IV (KMG-V): Genome sequencing to study the core and pangenomes of soil and plant-associated prokaryotes.</title>
        <authorList>
            <person name="Whitman W."/>
        </authorList>
    </citation>
    <scope>NUCLEOTIDE SEQUENCE</scope>
    <source>
        <strain evidence="2">16F</strain>
    </source>
</reference>
<feature type="chain" id="PRO_5035204048" evidence="1">
    <location>
        <begin position="20"/>
        <end position="190"/>
    </location>
</feature>
<evidence type="ECO:0000313" key="2">
    <source>
        <dbReference type="EMBL" id="NRS92825.1"/>
    </source>
</evidence>